<evidence type="ECO:0000313" key="4">
    <source>
        <dbReference type="Proteomes" id="UP000807342"/>
    </source>
</evidence>
<dbReference type="Proteomes" id="UP000807342">
    <property type="component" value="Unassembled WGS sequence"/>
</dbReference>
<feature type="coiled-coil region" evidence="1">
    <location>
        <begin position="198"/>
        <end position="225"/>
    </location>
</feature>
<organism evidence="3 4">
    <name type="scientific">Macrolepiota fuliginosa MF-IS2</name>
    <dbReference type="NCBI Taxonomy" id="1400762"/>
    <lineage>
        <taxon>Eukaryota</taxon>
        <taxon>Fungi</taxon>
        <taxon>Dikarya</taxon>
        <taxon>Basidiomycota</taxon>
        <taxon>Agaricomycotina</taxon>
        <taxon>Agaricomycetes</taxon>
        <taxon>Agaricomycetidae</taxon>
        <taxon>Agaricales</taxon>
        <taxon>Agaricineae</taxon>
        <taxon>Agaricaceae</taxon>
        <taxon>Macrolepiota</taxon>
    </lineage>
</organism>
<accession>A0A9P6C6J0</accession>
<dbReference type="Pfam" id="PF01926">
    <property type="entry name" value="MMR_HSR1"/>
    <property type="match status" value="1"/>
</dbReference>
<protein>
    <recommendedName>
        <fullName evidence="2">G domain-containing protein</fullName>
    </recommendedName>
</protein>
<dbReference type="InterPro" id="IPR006073">
    <property type="entry name" value="GTP-bd"/>
</dbReference>
<comment type="caution">
    <text evidence="3">The sequence shown here is derived from an EMBL/GenBank/DDBJ whole genome shotgun (WGS) entry which is preliminary data.</text>
</comment>
<keyword evidence="4" id="KW-1185">Reference proteome</keyword>
<dbReference type="InterPro" id="IPR027417">
    <property type="entry name" value="P-loop_NTPase"/>
</dbReference>
<dbReference type="AlphaFoldDB" id="A0A9P6C6J0"/>
<evidence type="ECO:0000259" key="2">
    <source>
        <dbReference type="Pfam" id="PF01926"/>
    </source>
</evidence>
<dbReference type="OrthoDB" id="8954335at2759"/>
<gene>
    <name evidence="3" type="ORF">P691DRAFT_725161</name>
</gene>
<dbReference type="SUPFAM" id="SSF52540">
    <property type="entry name" value="P-loop containing nucleoside triphosphate hydrolases"/>
    <property type="match status" value="1"/>
</dbReference>
<feature type="domain" description="G" evidence="2">
    <location>
        <begin position="19"/>
        <end position="113"/>
    </location>
</feature>
<dbReference type="EMBL" id="MU151095">
    <property type="protein sequence ID" value="KAF9450910.1"/>
    <property type="molecule type" value="Genomic_DNA"/>
</dbReference>
<dbReference type="CDD" id="cd00882">
    <property type="entry name" value="Ras_like_GTPase"/>
    <property type="match status" value="1"/>
</dbReference>
<evidence type="ECO:0000313" key="3">
    <source>
        <dbReference type="EMBL" id="KAF9450910.1"/>
    </source>
</evidence>
<reference evidence="3" key="1">
    <citation type="submission" date="2020-11" db="EMBL/GenBank/DDBJ databases">
        <authorList>
            <consortium name="DOE Joint Genome Institute"/>
            <person name="Ahrendt S."/>
            <person name="Riley R."/>
            <person name="Andreopoulos W."/>
            <person name="Labutti K."/>
            <person name="Pangilinan J."/>
            <person name="Ruiz-Duenas F.J."/>
            <person name="Barrasa J.M."/>
            <person name="Sanchez-Garcia M."/>
            <person name="Camarero S."/>
            <person name="Miyauchi S."/>
            <person name="Serrano A."/>
            <person name="Linde D."/>
            <person name="Babiker R."/>
            <person name="Drula E."/>
            <person name="Ayuso-Fernandez I."/>
            <person name="Pacheco R."/>
            <person name="Padilla G."/>
            <person name="Ferreira P."/>
            <person name="Barriuso J."/>
            <person name="Kellner H."/>
            <person name="Castanera R."/>
            <person name="Alfaro M."/>
            <person name="Ramirez L."/>
            <person name="Pisabarro A.G."/>
            <person name="Kuo A."/>
            <person name="Tritt A."/>
            <person name="Lipzen A."/>
            <person name="He G."/>
            <person name="Yan M."/>
            <person name="Ng V."/>
            <person name="Cullen D."/>
            <person name="Martin F."/>
            <person name="Rosso M.-N."/>
            <person name="Henrissat B."/>
            <person name="Hibbett D."/>
            <person name="Martinez A.T."/>
            <person name="Grigoriev I.V."/>
        </authorList>
    </citation>
    <scope>NUCLEOTIDE SEQUENCE</scope>
    <source>
        <strain evidence="3">MF-IS2</strain>
    </source>
</reference>
<name>A0A9P6C6J0_9AGAR</name>
<sequence length="310" mass="35588">MSTWFVDGIKKIRNDDIIIAFIGPTGAGKSYYIDLLTGQPGRRAGHTLSAATTQVEAVRVKHSTYNDRVVLVDTPGIDNTARSSMQVLQMTSSWLQKTYKQDIKLSGLVYLHRITDNRLTEPLENLRMFRELCGDITMTQVILVSTMWEELVVDEGASREKDLEELFWKPLIDKGSRLDRLLAGDPKEAWRIVNQLIRRNDARGIERMQEDLKELEETLQESYAGRTLQNSLQKALAEQRTSLRQLLFQSQKGDDPALTKKLRKEYTRSEEQTRKTLEDIRKLKISVGREVMTVFCRKEIRAKAVKLADS</sequence>
<evidence type="ECO:0000256" key="1">
    <source>
        <dbReference type="SAM" id="Coils"/>
    </source>
</evidence>
<keyword evidence="1" id="KW-0175">Coiled coil</keyword>
<proteinExistence type="predicted"/>
<dbReference type="GO" id="GO:0005525">
    <property type="term" value="F:GTP binding"/>
    <property type="evidence" value="ECO:0007669"/>
    <property type="project" value="InterPro"/>
</dbReference>
<dbReference type="Gene3D" id="3.40.50.300">
    <property type="entry name" value="P-loop containing nucleotide triphosphate hydrolases"/>
    <property type="match status" value="1"/>
</dbReference>